<accession>A0AAV4E0Z6</accession>
<feature type="compositionally biased region" description="Basic and acidic residues" evidence="1">
    <location>
        <begin position="58"/>
        <end position="72"/>
    </location>
</feature>
<keyword evidence="3" id="KW-1185">Reference proteome</keyword>
<name>A0AAV4E0Z6_9GAST</name>
<dbReference type="Proteomes" id="UP000735302">
    <property type="component" value="Unassembled WGS sequence"/>
</dbReference>
<dbReference type="AlphaFoldDB" id="A0AAV4E0Z6"/>
<proteinExistence type="predicted"/>
<dbReference type="EMBL" id="BLXT01008557">
    <property type="protein sequence ID" value="GFO49972.1"/>
    <property type="molecule type" value="Genomic_DNA"/>
</dbReference>
<evidence type="ECO:0000313" key="2">
    <source>
        <dbReference type="EMBL" id="GFO49972.1"/>
    </source>
</evidence>
<protein>
    <submittedName>
        <fullName evidence="2">Uncharacterized protein</fullName>
    </submittedName>
</protein>
<reference evidence="2 3" key="1">
    <citation type="journal article" date="2021" name="Elife">
        <title>Chloroplast acquisition without the gene transfer in kleptoplastic sea slugs, Plakobranchus ocellatus.</title>
        <authorList>
            <person name="Maeda T."/>
            <person name="Takahashi S."/>
            <person name="Yoshida T."/>
            <person name="Shimamura S."/>
            <person name="Takaki Y."/>
            <person name="Nagai Y."/>
            <person name="Toyoda A."/>
            <person name="Suzuki Y."/>
            <person name="Arimoto A."/>
            <person name="Ishii H."/>
            <person name="Satoh N."/>
            <person name="Nishiyama T."/>
            <person name="Hasebe M."/>
            <person name="Maruyama T."/>
            <person name="Minagawa J."/>
            <person name="Obokata J."/>
            <person name="Shigenobu S."/>
        </authorList>
    </citation>
    <scope>NUCLEOTIDE SEQUENCE [LARGE SCALE GENOMIC DNA]</scope>
</reference>
<organism evidence="2 3">
    <name type="scientific">Plakobranchus ocellatus</name>
    <dbReference type="NCBI Taxonomy" id="259542"/>
    <lineage>
        <taxon>Eukaryota</taxon>
        <taxon>Metazoa</taxon>
        <taxon>Spiralia</taxon>
        <taxon>Lophotrochozoa</taxon>
        <taxon>Mollusca</taxon>
        <taxon>Gastropoda</taxon>
        <taxon>Heterobranchia</taxon>
        <taxon>Euthyneura</taxon>
        <taxon>Panpulmonata</taxon>
        <taxon>Sacoglossa</taxon>
        <taxon>Placobranchoidea</taxon>
        <taxon>Plakobranchidae</taxon>
        <taxon>Plakobranchus</taxon>
    </lineage>
</organism>
<feature type="region of interest" description="Disordered" evidence="1">
    <location>
        <begin position="22"/>
        <end position="82"/>
    </location>
</feature>
<sequence>MRRKTMCYKSLQQNGVLVQHAVQNVSGHSRSQRRRCRQSRVTSKDLAPRLSTPHLGRARGEERDGTVCDRVKASPLPAALRS</sequence>
<evidence type="ECO:0000313" key="3">
    <source>
        <dbReference type="Proteomes" id="UP000735302"/>
    </source>
</evidence>
<comment type="caution">
    <text evidence="2">The sequence shown here is derived from an EMBL/GenBank/DDBJ whole genome shotgun (WGS) entry which is preliminary data.</text>
</comment>
<evidence type="ECO:0000256" key="1">
    <source>
        <dbReference type="SAM" id="MobiDB-lite"/>
    </source>
</evidence>
<gene>
    <name evidence="2" type="ORF">PoB_007647700</name>
</gene>